<protein>
    <submittedName>
        <fullName evidence="2">Uncharacterized protein</fullName>
    </submittedName>
</protein>
<organism evidence="2">
    <name type="scientific">uncultured Caudovirales phage</name>
    <dbReference type="NCBI Taxonomy" id="2100421"/>
    <lineage>
        <taxon>Viruses</taxon>
        <taxon>Duplodnaviria</taxon>
        <taxon>Heunggongvirae</taxon>
        <taxon>Uroviricota</taxon>
        <taxon>Caudoviricetes</taxon>
        <taxon>Peduoviridae</taxon>
        <taxon>Maltschvirus</taxon>
        <taxon>Maltschvirus maltsch</taxon>
    </lineage>
</organism>
<dbReference type="EMBL" id="LR796845">
    <property type="protein sequence ID" value="CAB4169668.1"/>
    <property type="molecule type" value="Genomic_DNA"/>
</dbReference>
<gene>
    <name evidence="3" type="ORF">UFOVP1296_81</name>
    <name evidence="1" type="ORF">UFOVP471_12</name>
    <name evidence="2" type="ORF">UFOVP890_81</name>
</gene>
<name>A0A6J5PKG4_9CAUD</name>
<dbReference type="EMBL" id="LR796438">
    <property type="protein sequence ID" value="CAB4143991.1"/>
    <property type="molecule type" value="Genomic_DNA"/>
</dbReference>
<evidence type="ECO:0000313" key="2">
    <source>
        <dbReference type="EMBL" id="CAB4169668.1"/>
    </source>
</evidence>
<accession>A0A6J5PKG4</accession>
<proteinExistence type="predicted"/>
<evidence type="ECO:0000313" key="1">
    <source>
        <dbReference type="EMBL" id="CAB4143991.1"/>
    </source>
</evidence>
<sequence length="79" mass="8798">MAEPIKPRNGLDKCECGAKYWESDSCAYCDKKFHGKACEQQCHKPADVYAGGPKAGDWAGYYCQPCAKALKFIIFNTLK</sequence>
<dbReference type="EMBL" id="LR797240">
    <property type="protein sequence ID" value="CAB4196372.1"/>
    <property type="molecule type" value="Genomic_DNA"/>
</dbReference>
<evidence type="ECO:0000313" key="3">
    <source>
        <dbReference type="EMBL" id="CAB4196372.1"/>
    </source>
</evidence>
<reference evidence="2" key="1">
    <citation type="submission" date="2020-05" db="EMBL/GenBank/DDBJ databases">
        <authorList>
            <person name="Chiriac C."/>
            <person name="Salcher M."/>
            <person name="Ghai R."/>
            <person name="Kavagutti S V."/>
        </authorList>
    </citation>
    <scope>NUCLEOTIDE SEQUENCE</scope>
</reference>